<keyword evidence="8" id="KW-1185">Reference proteome</keyword>
<protein>
    <recommendedName>
        <fullName evidence="2">diguanylate cyclase</fullName>
        <ecNumber evidence="2">2.7.7.65</ecNumber>
    </recommendedName>
</protein>
<dbReference type="PROSITE" id="PS50885">
    <property type="entry name" value="HAMP"/>
    <property type="match status" value="1"/>
</dbReference>
<comment type="catalytic activity">
    <reaction evidence="3">
        <text>2 GTP = 3',3'-c-di-GMP + 2 diphosphate</text>
        <dbReference type="Rhea" id="RHEA:24898"/>
        <dbReference type="ChEBI" id="CHEBI:33019"/>
        <dbReference type="ChEBI" id="CHEBI:37565"/>
        <dbReference type="ChEBI" id="CHEBI:58805"/>
        <dbReference type="EC" id="2.7.7.65"/>
    </reaction>
</comment>
<dbReference type="InterPro" id="IPR043128">
    <property type="entry name" value="Rev_trsase/Diguanyl_cyclase"/>
</dbReference>
<dbReference type="GO" id="GO:1902201">
    <property type="term" value="P:negative regulation of bacterial-type flagellum-dependent cell motility"/>
    <property type="evidence" value="ECO:0007669"/>
    <property type="project" value="TreeGrafter"/>
</dbReference>
<evidence type="ECO:0000256" key="3">
    <source>
        <dbReference type="ARBA" id="ARBA00034247"/>
    </source>
</evidence>
<dbReference type="Proteomes" id="UP000029273">
    <property type="component" value="Unassembled WGS sequence"/>
</dbReference>
<dbReference type="SMART" id="SM00304">
    <property type="entry name" value="HAMP"/>
    <property type="match status" value="1"/>
</dbReference>
<dbReference type="Gene3D" id="3.30.70.270">
    <property type="match status" value="1"/>
</dbReference>
<evidence type="ECO:0000259" key="5">
    <source>
        <dbReference type="PROSITE" id="PS50885"/>
    </source>
</evidence>
<dbReference type="PANTHER" id="PTHR45138:SF9">
    <property type="entry name" value="DIGUANYLATE CYCLASE DGCM-RELATED"/>
    <property type="match status" value="1"/>
</dbReference>
<dbReference type="SUPFAM" id="SSF55073">
    <property type="entry name" value="Nucleotide cyclase"/>
    <property type="match status" value="1"/>
</dbReference>
<dbReference type="PANTHER" id="PTHR45138">
    <property type="entry name" value="REGULATORY COMPONENTS OF SENSORY TRANSDUCTION SYSTEM"/>
    <property type="match status" value="1"/>
</dbReference>
<evidence type="ECO:0000313" key="7">
    <source>
        <dbReference type="EMBL" id="OBS10081.1"/>
    </source>
</evidence>
<dbReference type="InterPro" id="IPR003660">
    <property type="entry name" value="HAMP_dom"/>
</dbReference>
<keyword evidence="4" id="KW-0472">Membrane</keyword>
<dbReference type="GO" id="GO:0005886">
    <property type="term" value="C:plasma membrane"/>
    <property type="evidence" value="ECO:0007669"/>
    <property type="project" value="TreeGrafter"/>
</dbReference>
<feature type="transmembrane region" description="Helical" evidence="4">
    <location>
        <begin position="22"/>
        <end position="44"/>
    </location>
</feature>
<dbReference type="OrthoDB" id="5496380at2"/>
<gene>
    <name evidence="7" type="ORF">Thpro_021131</name>
</gene>
<dbReference type="CDD" id="cd01949">
    <property type="entry name" value="GGDEF"/>
    <property type="match status" value="1"/>
</dbReference>
<keyword evidence="4" id="KW-0812">Transmembrane</keyword>
<sequence>MKMSAGLTLEHLLRRLSVGQRIAIMLALLLLPMAALSVVSLDVLEHQELDFRQSVQESINALLPLATLEHYLERAQVDELEAETDTSAPNFTALTHNIDRSFSTIETTDDGPDLPAGLITQAQRAWRDARPAVQRLVERIRPLRIGDPRLSDALSRKDIQQAIHDVSLARLHLAAVIKARYTHAIALRHRELRWLIWSWVVTLSVATVLIGLFLASILRPIKALETAARRLGAGESGVRVDMRGRDELTEVAERFNEMSENWETTRQALITETAMDPLTGVLNRRGILAALAAALNAHRMRDQGLSVFMMDLDRFKHINDTQGHSAGDRALVWVAGKMRECLRDSDHLGRYGGDEFLAILPGTGASQAQAIAQRMQRAIHDGASTDPSLPLVSIGIATAPDDGWDADTLIGAADAVLYTCKQRGREPEPPS</sequence>
<feature type="domain" description="GGDEF" evidence="6">
    <location>
        <begin position="303"/>
        <end position="431"/>
    </location>
</feature>
<evidence type="ECO:0000259" key="6">
    <source>
        <dbReference type="PROSITE" id="PS50887"/>
    </source>
</evidence>
<dbReference type="NCBIfam" id="TIGR00254">
    <property type="entry name" value="GGDEF"/>
    <property type="match status" value="1"/>
</dbReference>
<dbReference type="InterPro" id="IPR050469">
    <property type="entry name" value="Diguanylate_Cyclase"/>
</dbReference>
<organism evidence="7 8">
    <name type="scientific">Acidihalobacter prosperus</name>
    <dbReference type="NCBI Taxonomy" id="160660"/>
    <lineage>
        <taxon>Bacteria</taxon>
        <taxon>Pseudomonadati</taxon>
        <taxon>Pseudomonadota</taxon>
        <taxon>Gammaproteobacteria</taxon>
        <taxon>Chromatiales</taxon>
        <taxon>Ectothiorhodospiraceae</taxon>
        <taxon>Acidihalobacter</taxon>
    </lineage>
</organism>
<accession>A0A1A6C692</accession>
<evidence type="ECO:0000256" key="2">
    <source>
        <dbReference type="ARBA" id="ARBA00012528"/>
    </source>
</evidence>
<dbReference type="Gene3D" id="6.10.340.10">
    <property type="match status" value="1"/>
</dbReference>
<proteinExistence type="predicted"/>
<name>A0A1A6C692_9GAMM</name>
<dbReference type="GO" id="GO:0052621">
    <property type="term" value="F:diguanylate cyclase activity"/>
    <property type="evidence" value="ECO:0007669"/>
    <property type="project" value="UniProtKB-EC"/>
</dbReference>
<reference evidence="7 8" key="1">
    <citation type="journal article" date="2014" name="Genome Announc.">
        <title>Draft Genome Sequence of the Iron-Oxidizing, Acidophilic, and Halotolerant 'Thiobacillus prosperus' Type Strain DSM 5130.</title>
        <authorList>
            <person name="Ossandon F.J."/>
            <person name="Cardenas J.P."/>
            <person name="Corbett M."/>
            <person name="Quatrini R."/>
            <person name="Holmes D.S."/>
            <person name="Watkin E."/>
        </authorList>
    </citation>
    <scope>NUCLEOTIDE SEQUENCE [LARGE SCALE GENOMIC DNA]</scope>
    <source>
        <strain evidence="7 8">DSM 5130</strain>
    </source>
</reference>
<feature type="domain" description="HAMP" evidence="5">
    <location>
        <begin position="215"/>
        <end position="267"/>
    </location>
</feature>
<dbReference type="InterPro" id="IPR029787">
    <property type="entry name" value="Nucleotide_cyclase"/>
</dbReference>
<evidence type="ECO:0000256" key="1">
    <source>
        <dbReference type="ARBA" id="ARBA00001946"/>
    </source>
</evidence>
<dbReference type="EC" id="2.7.7.65" evidence="2"/>
<evidence type="ECO:0000256" key="4">
    <source>
        <dbReference type="SAM" id="Phobius"/>
    </source>
</evidence>
<keyword evidence="4" id="KW-1133">Transmembrane helix</keyword>
<dbReference type="FunFam" id="3.30.70.270:FF:000001">
    <property type="entry name" value="Diguanylate cyclase domain protein"/>
    <property type="match status" value="1"/>
</dbReference>
<dbReference type="Pfam" id="PF00990">
    <property type="entry name" value="GGDEF"/>
    <property type="match status" value="1"/>
</dbReference>
<dbReference type="SUPFAM" id="SSF158472">
    <property type="entry name" value="HAMP domain-like"/>
    <property type="match status" value="1"/>
</dbReference>
<comment type="caution">
    <text evidence="7">The sequence shown here is derived from an EMBL/GenBank/DDBJ whole genome shotgun (WGS) entry which is preliminary data.</text>
</comment>
<dbReference type="PROSITE" id="PS50887">
    <property type="entry name" value="GGDEF"/>
    <property type="match status" value="1"/>
</dbReference>
<dbReference type="GO" id="GO:0007165">
    <property type="term" value="P:signal transduction"/>
    <property type="evidence" value="ECO:0007669"/>
    <property type="project" value="InterPro"/>
</dbReference>
<comment type="cofactor">
    <cofactor evidence="1">
        <name>Mg(2+)</name>
        <dbReference type="ChEBI" id="CHEBI:18420"/>
    </cofactor>
</comment>
<dbReference type="AlphaFoldDB" id="A0A1A6C692"/>
<dbReference type="Pfam" id="PF00672">
    <property type="entry name" value="HAMP"/>
    <property type="match status" value="1"/>
</dbReference>
<evidence type="ECO:0000313" key="8">
    <source>
        <dbReference type="Proteomes" id="UP000029273"/>
    </source>
</evidence>
<dbReference type="SMART" id="SM00267">
    <property type="entry name" value="GGDEF"/>
    <property type="match status" value="1"/>
</dbReference>
<dbReference type="CDD" id="cd06225">
    <property type="entry name" value="HAMP"/>
    <property type="match status" value="1"/>
</dbReference>
<dbReference type="GO" id="GO:0043709">
    <property type="term" value="P:cell adhesion involved in single-species biofilm formation"/>
    <property type="evidence" value="ECO:0007669"/>
    <property type="project" value="TreeGrafter"/>
</dbReference>
<dbReference type="EMBL" id="JQSG02000002">
    <property type="protein sequence ID" value="OBS10081.1"/>
    <property type="molecule type" value="Genomic_DNA"/>
</dbReference>
<feature type="transmembrane region" description="Helical" evidence="4">
    <location>
        <begin position="194"/>
        <end position="218"/>
    </location>
</feature>
<dbReference type="RefSeq" id="WP_065089337.1">
    <property type="nucleotide sequence ID" value="NZ_JQSG02000002.1"/>
</dbReference>
<dbReference type="InterPro" id="IPR000160">
    <property type="entry name" value="GGDEF_dom"/>
</dbReference>